<dbReference type="EMBL" id="KV007465">
    <property type="protein sequence ID" value="KZV31530.1"/>
    <property type="molecule type" value="Genomic_DNA"/>
</dbReference>
<dbReference type="PANTHER" id="PTHR10782:SF4">
    <property type="entry name" value="TONALLI, ISOFORM E"/>
    <property type="match status" value="1"/>
</dbReference>
<keyword evidence="8" id="KW-1185">Reference proteome</keyword>
<dbReference type="PANTHER" id="PTHR10782">
    <property type="entry name" value="ZINC FINGER MIZ DOMAIN-CONTAINING PROTEIN"/>
    <property type="match status" value="1"/>
</dbReference>
<feature type="compositionally biased region" description="Low complexity" evidence="5">
    <location>
        <begin position="285"/>
        <end position="294"/>
    </location>
</feature>
<evidence type="ECO:0000313" key="7">
    <source>
        <dbReference type="EMBL" id="KZV31530.1"/>
    </source>
</evidence>
<dbReference type="GO" id="GO:0008270">
    <property type="term" value="F:zinc ion binding"/>
    <property type="evidence" value="ECO:0007669"/>
    <property type="project" value="UniProtKB-KW"/>
</dbReference>
<dbReference type="GO" id="GO:0061665">
    <property type="term" value="F:SUMO ligase activity"/>
    <property type="evidence" value="ECO:0007669"/>
    <property type="project" value="TreeGrafter"/>
</dbReference>
<gene>
    <name evidence="7" type="ORF">F511_07381</name>
</gene>
<dbReference type="GO" id="GO:0016925">
    <property type="term" value="P:protein sumoylation"/>
    <property type="evidence" value="ECO:0007669"/>
    <property type="project" value="TreeGrafter"/>
</dbReference>
<evidence type="ECO:0000256" key="3">
    <source>
        <dbReference type="ARBA" id="ARBA00022833"/>
    </source>
</evidence>
<evidence type="ECO:0000256" key="4">
    <source>
        <dbReference type="PROSITE-ProRule" id="PRU00452"/>
    </source>
</evidence>
<keyword evidence="3" id="KW-0862">Zinc</keyword>
<evidence type="ECO:0000313" key="8">
    <source>
        <dbReference type="Proteomes" id="UP000250235"/>
    </source>
</evidence>
<name>A0A2Z7BBA1_9LAMI</name>
<organism evidence="7 8">
    <name type="scientific">Dorcoceras hygrometricum</name>
    <dbReference type="NCBI Taxonomy" id="472368"/>
    <lineage>
        <taxon>Eukaryota</taxon>
        <taxon>Viridiplantae</taxon>
        <taxon>Streptophyta</taxon>
        <taxon>Embryophyta</taxon>
        <taxon>Tracheophyta</taxon>
        <taxon>Spermatophyta</taxon>
        <taxon>Magnoliopsida</taxon>
        <taxon>eudicotyledons</taxon>
        <taxon>Gunneridae</taxon>
        <taxon>Pentapetalae</taxon>
        <taxon>asterids</taxon>
        <taxon>lamiids</taxon>
        <taxon>Lamiales</taxon>
        <taxon>Gesneriaceae</taxon>
        <taxon>Didymocarpoideae</taxon>
        <taxon>Trichosporeae</taxon>
        <taxon>Loxocarpinae</taxon>
        <taxon>Dorcoceras</taxon>
    </lineage>
</organism>
<reference evidence="7 8" key="1">
    <citation type="journal article" date="2015" name="Proc. Natl. Acad. Sci. U.S.A.">
        <title>The resurrection genome of Boea hygrometrica: A blueprint for survival of dehydration.</title>
        <authorList>
            <person name="Xiao L."/>
            <person name="Yang G."/>
            <person name="Zhang L."/>
            <person name="Yang X."/>
            <person name="Zhao S."/>
            <person name="Ji Z."/>
            <person name="Zhou Q."/>
            <person name="Hu M."/>
            <person name="Wang Y."/>
            <person name="Chen M."/>
            <person name="Xu Y."/>
            <person name="Jin H."/>
            <person name="Xiao X."/>
            <person name="Hu G."/>
            <person name="Bao F."/>
            <person name="Hu Y."/>
            <person name="Wan P."/>
            <person name="Li L."/>
            <person name="Deng X."/>
            <person name="Kuang T."/>
            <person name="Xiang C."/>
            <person name="Zhu J.K."/>
            <person name="Oliver M.J."/>
            <person name="He Y."/>
        </authorList>
    </citation>
    <scope>NUCLEOTIDE SEQUENCE [LARGE SCALE GENOMIC DNA]</scope>
    <source>
        <strain evidence="8">cv. XS01</strain>
    </source>
</reference>
<feature type="compositionally biased region" description="Polar residues" evidence="5">
    <location>
        <begin position="296"/>
        <end position="313"/>
    </location>
</feature>
<dbReference type="InterPro" id="IPR004181">
    <property type="entry name" value="Znf_MIZ"/>
</dbReference>
<feature type="domain" description="SP-RING-type" evidence="6">
    <location>
        <begin position="1"/>
        <end position="37"/>
    </location>
</feature>
<feature type="region of interest" description="Disordered" evidence="5">
    <location>
        <begin position="512"/>
        <end position="534"/>
    </location>
</feature>
<keyword evidence="2 4" id="KW-0863">Zinc-finger</keyword>
<evidence type="ECO:0000256" key="1">
    <source>
        <dbReference type="ARBA" id="ARBA00022723"/>
    </source>
</evidence>
<accession>A0A2Z7BBA1</accession>
<sequence length="534" mass="57568">MNSRVPSWRCPHCNQHVCFTDIRIERKMVKILEAVGANDTEVIFASDGSWNVGTGNDDSTQKSMDNISINAQNEPPQSESVPLSKAPADVLDLTAIDDAICVISDDEIQDMALNPTYKCQTETPTVAVDSQKTSKNDGNQSNTCLDDDFWSGLVLPNFFEVSSQSNSPIDGVSATTSNKIVQTSVFTQPVGPKAPTQELESIYTDALLTASVPRTVTSLSTTLPFQQHQFGTSAITNEYGRFPSLPRNVTRTPTVVQALPVQASDSVPPKRPRTSVNTFTQNNLSAASQASPPAQMTPNSARMNPLHTSQWSSSPLHQYTGIQRNHSFSSIRSSQPSVPDQGRNSFSASNDRRSSTPPHLVGQRMPASAQSPVNFPRPQTTIGVSQDRNLSAGAVTSQQTGMPLTLHTSGQMARPVELSRTTPSYTIPNKMSSTRDQVKNPVITSSQGQTIGVIDSAEPNWRPAARMRGALSGQAYTDALNQFIIRPNQQAQVARPSLPANVPAHLQSLMADATAPRTPEPSHASGAPVTRSEV</sequence>
<dbReference type="Gene3D" id="3.30.40.10">
    <property type="entry name" value="Zinc/RING finger domain, C3HC4 (zinc finger)"/>
    <property type="match status" value="1"/>
</dbReference>
<dbReference type="GO" id="GO:0000785">
    <property type="term" value="C:chromatin"/>
    <property type="evidence" value="ECO:0007669"/>
    <property type="project" value="TreeGrafter"/>
</dbReference>
<keyword evidence="1" id="KW-0479">Metal-binding</keyword>
<protein>
    <recommendedName>
        <fullName evidence="6">SP-RING-type domain-containing protein</fullName>
    </recommendedName>
</protein>
<proteinExistence type="predicted"/>
<evidence type="ECO:0000259" key="6">
    <source>
        <dbReference type="PROSITE" id="PS51044"/>
    </source>
</evidence>
<dbReference type="OrthoDB" id="10263264at2759"/>
<feature type="region of interest" description="Disordered" evidence="5">
    <location>
        <begin position="282"/>
        <end position="313"/>
    </location>
</feature>
<feature type="region of interest" description="Disordered" evidence="5">
    <location>
        <begin position="327"/>
        <end position="376"/>
    </location>
</feature>
<evidence type="ECO:0000256" key="5">
    <source>
        <dbReference type="SAM" id="MobiDB-lite"/>
    </source>
</evidence>
<evidence type="ECO:0000256" key="2">
    <source>
        <dbReference type="ARBA" id="ARBA00022771"/>
    </source>
</evidence>
<feature type="compositionally biased region" description="Polar residues" evidence="5">
    <location>
        <begin position="327"/>
        <end position="349"/>
    </location>
</feature>
<dbReference type="InterPro" id="IPR013083">
    <property type="entry name" value="Znf_RING/FYVE/PHD"/>
</dbReference>
<dbReference type="PROSITE" id="PS51044">
    <property type="entry name" value="ZF_SP_RING"/>
    <property type="match status" value="1"/>
</dbReference>
<dbReference type="Proteomes" id="UP000250235">
    <property type="component" value="Unassembled WGS sequence"/>
</dbReference>
<dbReference type="AlphaFoldDB" id="A0A2Z7BBA1"/>